<name>A0A8J4Q3G1_9MYCE</name>
<reference evidence="9" key="1">
    <citation type="submission" date="2020-01" db="EMBL/GenBank/DDBJ databases">
        <title>Development of genomics and gene disruption for Polysphondylium violaceum indicates a role for the polyketide synthase stlB in stalk morphogenesis.</title>
        <authorList>
            <person name="Narita B."/>
            <person name="Kawabe Y."/>
            <person name="Kin K."/>
            <person name="Saito T."/>
            <person name="Gibbs R."/>
            <person name="Kuspa A."/>
            <person name="Muzny D."/>
            <person name="Queller D."/>
            <person name="Richards S."/>
            <person name="Strassman J."/>
            <person name="Sucgang R."/>
            <person name="Worley K."/>
            <person name="Schaap P."/>
        </authorList>
    </citation>
    <scope>NUCLEOTIDE SEQUENCE</scope>
    <source>
        <strain evidence="9">QSvi11</strain>
    </source>
</reference>
<evidence type="ECO:0000313" key="9">
    <source>
        <dbReference type="EMBL" id="KAF2078154.1"/>
    </source>
</evidence>
<feature type="domain" description="TM2" evidence="8">
    <location>
        <begin position="19"/>
        <end position="66"/>
    </location>
</feature>
<evidence type="ECO:0000259" key="8">
    <source>
        <dbReference type="Pfam" id="PF05154"/>
    </source>
</evidence>
<evidence type="ECO:0000256" key="4">
    <source>
        <dbReference type="ARBA" id="ARBA00022989"/>
    </source>
</evidence>
<feature type="region of interest" description="Disordered" evidence="6">
    <location>
        <begin position="99"/>
        <end position="152"/>
    </location>
</feature>
<dbReference type="InterPro" id="IPR050932">
    <property type="entry name" value="TM2D1-3-like"/>
</dbReference>
<feature type="transmembrane region" description="Helical" evidence="7">
    <location>
        <begin position="21"/>
        <end position="41"/>
    </location>
</feature>
<dbReference type="Pfam" id="PF05154">
    <property type="entry name" value="TM2"/>
    <property type="match status" value="1"/>
</dbReference>
<evidence type="ECO:0000256" key="6">
    <source>
        <dbReference type="SAM" id="MobiDB-lite"/>
    </source>
</evidence>
<evidence type="ECO:0000313" key="10">
    <source>
        <dbReference type="Proteomes" id="UP000695562"/>
    </source>
</evidence>
<accession>A0A8J4Q3G1</accession>
<organism evidence="9 10">
    <name type="scientific">Polysphondylium violaceum</name>
    <dbReference type="NCBI Taxonomy" id="133409"/>
    <lineage>
        <taxon>Eukaryota</taxon>
        <taxon>Amoebozoa</taxon>
        <taxon>Evosea</taxon>
        <taxon>Eumycetozoa</taxon>
        <taxon>Dictyostelia</taxon>
        <taxon>Dictyosteliales</taxon>
        <taxon>Dictyosteliaceae</taxon>
        <taxon>Polysphondylium</taxon>
    </lineage>
</organism>
<evidence type="ECO:0000256" key="2">
    <source>
        <dbReference type="ARBA" id="ARBA00008284"/>
    </source>
</evidence>
<dbReference type="EMBL" id="AJWJ01000010">
    <property type="protein sequence ID" value="KAF2078154.1"/>
    <property type="molecule type" value="Genomic_DNA"/>
</dbReference>
<evidence type="ECO:0000256" key="1">
    <source>
        <dbReference type="ARBA" id="ARBA00004141"/>
    </source>
</evidence>
<dbReference type="GO" id="GO:0016020">
    <property type="term" value="C:membrane"/>
    <property type="evidence" value="ECO:0007669"/>
    <property type="project" value="UniProtKB-SubCell"/>
</dbReference>
<protein>
    <recommendedName>
        <fullName evidence="8">TM2 domain-containing protein</fullName>
    </recommendedName>
</protein>
<proteinExistence type="inferred from homology"/>
<sequence length="152" mass="17880">MSHHHHHDDYHHHHHHHCKSTFLAYVLWFFFGVFGVHRFYLGRPVSGFIYLFTLGIFGLGWLFDIVYIPHMVRHYNNHHFPESTVVVAPSPIIYQISPEGGQRYPYQPQPYYASPYQPQQQAAYPQPQQAAYGNNGSQNYNTQPYNPPPYQP</sequence>
<dbReference type="PANTHER" id="PTHR21016">
    <property type="entry name" value="BETA-AMYLOID BINDING PROTEIN-RELATED"/>
    <property type="match status" value="1"/>
</dbReference>
<gene>
    <name evidence="9" type="ORF">CYY_000538</name>
</gene>
<feature type="transmembrane region" description="Helical" evidence="7">
    <location>
        <begin position="47"/>
        <end position="68"/>
    </location>
</feature>
<dbReference type="Proteomes" id="UP000695562">
    <property type="component" value="Unassembled WGS sequence"/>
</dbReference>
<feature type="compositionally biased region" description="Low complexity" evidence="6">
    <location>
        <begin position="104"/>
        <end position="144"/>
    </location>
</feature>
<comment type="similarity">
    <text evidence="2">Belongs to the TM2 family.</text>
</comment>
<evidence type="ECO:0000256" key="5">
    <source>
        <dbReference type="ARBA" id="ARBA00023136"/>
    </source>
</evidence>
<evidence type="ECO:0000256" key="7">
    <source>
        <dbReference type="SAM" id="Phobius"/>
    </source>
</evidence>
<dbReference type="InterPro" id="IPR007829">
    <property type="entry name" value="TM2"/>
</dbReference>
<comment type="caution">
    <text evidence="9">The sequence shown here is derived from an EMBL/GenBank/DDBJ whole genome shotgun (WGS) entry which is preliminary data.</text>
</comment>
<dbReference type="OrthoDB" id="10262359at2759"/>
<evidence type="ECO:0000256" key="3">
    <source>
        <dbReference type="ARBA" id="ARBA00022692"/>
    </source>
</evidence>
<keyword evidence="10" id="KW-1185">Reference proteome</keyword>
<dbReference type="PANTHER" id="PTHR21016:SF25">
    <property type="entry name" value="TM2 DOMAIN-CONTAINING PROTEIN DDB_G0277895-RELATED"/>
    <property type="match status" value="1"/>
</dbReference>
<keyword evidence="5 7" id="KW-0472">Membrane</keyword>
<comment type="subcellular location">
    <subcellularLocation>
        <location evidence="1">Membrane</location>
        <topology evidence="1">Multi-pass membrane protein</topology>
    </subcellularLocation>
</comment>
<keyword evidence="4 7" id="KW-1133">Transmembrane helix</keyword>
<keyword evidence="3 7" id="KW-0812">Transmembrane</keyword>
<dbReference type="AlphaFoldDB" id="A0A8J4Q3G1"/>